<dbReference type="InterPro" id="IPR015878">
    <property type="entry name" value="Ado_hCys_hydrolase_NAD-bd"/>
</dbReference>
<evidence type="ECO:0000256" key="2">
    <source>
        <dbReference type="ARBA" id="ARBA00007122"/>
    </source>
</evidence>
<dbReference type="GO" id="GO:0006730">
    <property type="term" value="P:one-carbon metabolic process"/>
    <property type="evidence" value="ECO:0007669"/>
    <property type="project" value="UniProtKB-KW"/>
</dbReference>
<gene>
    <name evidence="6" type="ORF">METZ01_LOCUS237459</name>
</gene>
<dbReference type="SMART" id="SM00997">
    <property type="entry name" value="AdoHcyase_NAD"/>
    <property type="match status" value="1"/>
</dbReference>
<dbReference type="PROSITE" id="PS00739">
    <property type="entry name" value="ADOHCYASE_2"/>
    <property type="match status" value="1"/>
</dbReference>
<dbReference type="AlphaFoldDB" id="A0A382HBZ8"/>
<comment type="similarity">
    <text evidence="2">Belongs to the adenosylhomocysteinase family.</text>
</comment>
<proteinExistence type="inferred from homology"/>
<protein>
    <recommendedName>
        <fullName evidence="5">S-adenosyl-L-homocysteine hydrolase NAD binding domain-containing protein</fullName>
    </recommendedName>
</protein>
<dbReference type="Gene3D" id="3.40.50.720">
    <property type="entry name" value="NAD(P)-binding Rossmann-like Domain"/>
    <property type="match status" value="1"/>
</dbReference>
<dbReference type="PANTHER" id="PTHR23420:SF0">
    <property type="entry name" value="ADENOSYLHOMOCYSTEINASE"/>
    <property type="match status" value="1"/>
</dbReference>
<dbReference type="Gene3D" id="3.40.50.1480">
    <property type="entry name" value="Adenosylhomocysteinase-like"/>
    <property type="match status" value="1"/>
</dbReference>
<dbReference type="NCBIfam" id="NF004005">
    <property type="entry name" value="PRK05476.2-3"/>
    <property type="match status" value="1"/>
</dbReference>
<dbReference type="InterPro" id="IPR020082">
    <property type="entry name" value="S-Ado-L-homoCys_hydrolase_CS"/>
</dbReference>
<evidence type="ECO:0000259" key="5">
    <source>
        <dbReference type="SMART" id="SM00997"/>
    </source>
</evidence>
<dbReference type="GO" id="GO:0004013">
    <property type="term" value="F:adenosylhomocysteinase activity"/>
    <property type="evidence" value="ECO:0007669"/>
    <property type="project" value="TreeGrafter"/>
</dbReference>
<dbReference type="Pfam" id="PF00670">
    <property type="entry name" value="AdoHcyase_NAD"/>
    <property type="match status" value="1"/>
</dbReference>
<sequence>MGLLSEGRKLLNWAESNMPVLSSIRERFQTEKPLSGIRVGVALHLEKKTGILLETLVAGGAEVSAASCNPLTTDDRIAAALADDINVFAWTGQNEGEYYECLELVINSEPQITIDDGCDLIHLLHTKFLDQLNGVIGGCEETTTGIVRLNAMKKDDALKFPVMAVNNAHSKYLFDNRYGTGQSVIEGILNATNMLIAGKTAVVVGYGWCGRGIANRLKGLGAKVIVVESGNSNPGASSGYHRALEATYDGCWVMSMDDAAPQGDFFITATGNKHVIGKSHLNRMKN</sequence>
<dbReference type="InterPro" id="IPR036291">
    <property type="entry name" value="NAD(P)-bd_dom_sf"/>
</dbReference>
<feature type="domain" description="S-adenosyl-L-homocysteine hydrolase NAD binding" evidence="5">
    <location>
        <begin position="176"/>
        <end position="286"/>
    </location>
</feature>
<keyword evidence="3" id="KW-0554">One-carbon metabolism</keyword>
<evidence type="ECO:0000256" key="3">
    <source>
        <dbReference type="ARBA" id="ARBA00022563"/>
    </source>
</evidence>
<dbReference type="SMART" id="SM00996">
    <property type="entry name" value="AdoHcyase"/>
    <property type="match status" value="1"/>
</dbReference>
<accession>A0A382HBZ8</accession>
<dbReference type="GO" id="GO:0005829">
    <property type="term" value="C:cytosol"/>
    <property type="evidence" value="ECO:0007669"/>
    <property type="project" value="TreeGrafter"/>
</dbReference>
<dbReference type="InterPro" id="IPR000043">
    <property type="entry name" value="Adenosylhomocysteinase-like"/>
</dbReference>
<evidence type="ECO:0000256" key="1">
    <source>
        <dbReference type="ARBA" id="ARBA00001911"/>
    </source>
</evidence>
<organism evidence="6">
    <name type="scientific">marine metagenome</name>
    <dbReference type="NCBI Taxonomy" id="408172"/>
    <lineage>
        <taxon>unclassified sequences</taxon>
        <taxon>metagenomes</taxon>
        <taxon>ecological metagenomes</taxon>
    </lineage>
</organism>
<feature type="non-terminal residue" evidence="6">
    <location>
        <position position="286"/>
    </location>
</feature>
<dbReference type="PANTHER" id="PTHR23420">
    <property type="entry name" value="ADENOSYLHOMOCYSTEINASE"/>
    <property type="match status" value="1"/>
</dbReference>
<dbReference type="GO" id="GO:0033353">
    <property type="term" value="P:S-adenosylmethionine cycle"/>
    <property type="evidence" value="ECO:0007669"/>
    <property type="project" value="TreeGrafter"/>
</dbReference>
<dbReference type="Pfam" id="PF05221">
    <property type="entry name" value="AdoHcyase"/>
    <property type="match status" value="1"/>
</dbReference>
<dbReference type="EMBL" id="UINC01060269">
    <property type="protein sequence ID" value="SVB84605.1"/>
    <property type="molecule type" value="Genomic_DNA"/>
</dbReference>
<dbReference type="InterPro" id="IPR042172">
    <property type="entry name" value="Adenosylhomocyst_ase-like_sf"/>
</dbReference>
<evidence type="ECO:0000313" key="6">
    <source>
        <dbReference type="EMBL" id="SVB84605.1"/>
    </source>
</evidence>
<dbReference type="SUPFAM" id="SSF52283">
    <property type="entry name" value="Formate/glycerate dehydrogenase catalytic domain-like"/>
    <property type="match status" value="1"/>
</dbReference>
<comment type="cofactor">
    <cofactor evidence="1">
        <name>NAD(+)</name>
        <dbReference type="ChEBI" id="CHEBI:57540"/>
    </cofactor>
</comment>
<evidence type="ECO:0000256" key="4">
    <source>
        <dbReference type="ARBA" id="ARBA00023027"/>
    </source>
</evidence>
<dbReference type="SUPFAM" id="SSF51735">
    <property type="entry name" value="NAD(P)-binding Rossmann-fold domains"/>
    <property type="match status" value="1"/>
</dbReference>
<keyword evidence="4" id="KW-0520">NAD</keyword>
<name>A0A382HBZ8_9ZZZZ</name>
<reference evidence="6" key="1">
    <citation type="submission" date="2018-05" db="EMBL/GenBank/DDBJ databases">
        <authorList>
            <person name="Lanie J.A."/>
            <person name="Ng W.-L."/>
            <person name="Kazmierczak K.M."/>
            <person name="Andrzejewski T.M."/>
            <person name="Davidsen T.M."/>
            <person name="Wayne K.J."/>
            <person name="Tettelin H."/>
            <person name="Glass J.I."/>
            <person name="Rusch D."/>
            <person name="Podicherti R."/>
            <person name="Tsui H.-C.T."/>
            <person name="Winkler M.E."/>
        </authorList>
    </citation>
    <scope>NUCLEOTIDE SEQUENCE</scope>
</reference>